<gene>
    <name evidence="1" type="ORF">KGF57_001268</name>
</gene>
<proteinExistence type="predicted"/>
<dbReference type="Proteomes" id="UP001204833">
    <property type="component" value="Unassembled WGS sequence"/>
</dbReference>
<evidence type="ECO:0000313" key="1">
    <source>
        <dbReference type="EMBL" id="KAI5963390.1"/>
    </source>
</evidence>
<dbReference type="GO" id="GO:0031511">
    <property type="term" value="C:Mis6-Sim4 complex"/>
    <property type="evidence" value="ECO:0007669"/>
    <property type="project" value="InterPro"/>
</dbReference>
<protein>
    <submittedName>
        <fullName evidence="1">Uncharacterized protein</fullName>
    </submittedName>
</protein>
<dbReference type="AlphaFoldDB" id="A0AAD5BHB2"/>
<dbReference type="InterPro" id="IPR025207">
    <property type="entry name" value="Sim4_Fta4"/>
</dbReference>
<comment type="caution">
    <text evidence="1">The sequence shown here is derived from an EMBL/GenBank/DDBJ whole genome shotgun (WGS) entry which is preliminary data.</text>
</comment>
<dbReference type="EMBL" id="JAIHNG010000062">
    <property type="protein sequence ID" value="KAI5963390.1"/>
    <property type="molecule type" value="Genomic_DNA"/>
</dbReference>
<organism evidence="1 2">
    <name type="scientific">Candida theae</name>
    <dbReference type="NCBI Taxonomy" id="1198502"/>
    <lineage>
        <taxon>Eukaryota</taxon>
        <taxon>Fungi</taxon>
        <taxon>Dikarya</taxon>
        <taxon>Ascomycota</taxon>
        <taxon>Saccharomycotina</taxon>
        <taxon>Pichiomycetes</taxon>
        <taxon>Debaryomycetaceae</taxon>
        <taxon>Candida/Lodderomyces clade</taxon>
        <taxon>Candida</taxon>
    </lineage>
</organism>
<accession>A0AAD5BHB2</accession>
<sequence length="230" mass="26672">MSHSHPDPSLKDSMNSQLSLLKEPLEIDESISEILSSQARDKDIAEITNSQLQDVLNRVNKSLSIQYEERYTERKDIGAAKSATTFESEKFHTIDQCIFKVYNQLQSFDLSNYHDLPSYEKREMLQKLSELLADLPVPKHLRLADAQLLEKYTDIRTKLMASNRSLRYHFDKLQYLQRLNSTFEETFGTGGSESNTTTDNLDNLQDQIHKFKLLVERIAYKSSMNDLHSF</sequence>
<evidence type="ECO:0000313" key="2">
    <source>
        <dbReference type="Proteomes" id="UP001204833"/>
    </source>
</evidence>
<dbReference type="Pfam" id="PF13093">
    <property type="entry name" value="FTA4"/>
    <property type="match status" value="1"/>
</dbReference>
<reference evidence="1 2" key="1">
    <citation type="journal article" date="2022" name="DNA Res.">
        <title>Genome analysis of five recently described species of the CUG-Ser clade uncovers Candida theae as a new hybrid lineage with pathogenic potential in the Candida parapsilosis species complex.</title>
        <authorList>
            <person name="Mixao V."/>
            <person name="Del Olmo V."/>
            <person name="Hegedusova E."/>
            <person name="Saus E."/>
            <person name="Pryszcz L."/>
            <person name="Cillingova A."/>
            <person name="Nosek J."/>
            <person name="Gabaldon T."/>
        </authorList>
    </citation>
    <scope>NUCLEOTIDE SEQUENCE [LARGE SCALE GENOMIC DNA]</scope>
    <source>
        <strain evidence="1 2">CBS 12239</strain>
    </source>
</reference>
<name>A0AAD5BHB2_9ASCO</name>
<dbReference type="RefSeq" id="XP_051610212.1">
    <property type="nucleotide sequence ID" value="XM_051750455.1"/>
</dbReference>
<keyword evidence="2" id="KW-1185">Reference proteome</keyword>
<dbReference type="GeneID" id="76149327"/>